<reference evidence="2" key="1">
    <citation type="submission" date="2017-04" db="EMBL/GenBank/DDBJ databases">
        <authorList>
            <person name="Varghese N."/>
            <person name="Submissions S."/>
        </authorList>
    </citation>
    <scope>NUCLEOTIDE SEQUENCE [LARGE SCALE GENOMIC DNA]</scope>
    <source>
        <strain evidence="2">DSM 12126</strain>
    </source>
</reference>
<gene>
    <name evidence="1" type="ORF">SAMN04488524_0659</name>
</gene>
<sequence>MIVFKFRLIGAALWGGSFVLWIMETSYEISLNIKTLKGMETYGCFPLGRDEGFARSVFGLLQGEDLVFPSSVITVDLIKREKGVPFPLGLRHCNYEQLAYNVKLITKEWFKYLNLEGVKE</sequence>
<dbReference type="Proteomes" id="UP000192756">
    <property type="component" value="Unassembled WGS sequence"/>
</dbReference>
<evidence type="ECO:0000313" key="2">
    <source>
        <dbReference type="Proteomes" id="UP000192756"/>
    </source>
</evidence>
<protein>
    <submittedName>
        <fullName evidence="1">Uncharacterized protein</fullName>
    </submittedName>
</protein>
<dbReference type="STRING" id="151894.SAMN04488524_0659"/>
<organism evidence="1 2">
    <name type="scientific">Pedobacter africanus</name>
    <dbReference type="NCBI Taxonomy" id="151894"/>
    <lineage>
        <taxon>Bacteria</taxon>
        <taxon>Pseudomonadati</taxon>
        <taxon>Bacteroidota</taxon>
        <taxon>Sphingobacteriia</taxon>
        <taxon>Sphingobacteriales</taxon>
        <taxon>Sphingobacteriaceae</taxon>
        <taxon>Pedobacter</taxon>
    </lineage>
</organism>
<evidence type="ECO:0000313" key="1">
    <source>
        <dbReference type="EMBL" id="SMC46867.1"/>
    </source>
</evidence>
<keyword evidence="2" id="KW-1185">Reference proteome</keyword>
<dbReference type="EMBL" id="FWXT01000001">
    <property type="protein sequence ID" value="SMC46867.1"/>
    <property type="molecule type" value="Genomic_DNA"/>
</dbReference>
<proteinExistence type="predicted"/>
<dbReference type="AlphaFoldDB" id="A0A1W1ZEP8"/>
<name>A0A1W1ZEP8_9SPHI</name>
<accession>A0A1W1ZEP8</accession>